<dbReference type="EMBL" id="VSFG01000001">
    <property type="protein sequence ID" value="TYB49541.1"/>
    <property type="molecule type" value="Genomic_DNA"/>
</dbReference>
<dbReference type="AlphaFoldDB" id="A0A5D0NZT7"/>
<proteinExistence type="predicted"/>
<dbReference type="RefSeq" id="WP_067892549.1">
    <property type="nucleotide sequence ID" value="NZ_VSFG01000001.1"/>
</dbReference>
<dbReference type="STRING" id="1220554.GCA_001552135_03602"/>
<feature type="compositionally biased region" description="Basic and acidic residues" evidence="1">
    <location>
        <begin position="133"/>
        <end position="144"/>
    </location>
</feature>
<keyword evidence="3" id="KW-1185">Reference proteome</keyword>
<evidence type="ECO:0000313" key="2">
    <source>
        <dbReference type="EMBL" id="TYB49541.1"/>
    </source>
</evidence>
<protein>
    <submittedName>
        <fullName evidence="2">Uncharacterized protein</fullName>
    </submittedName>
</protein>
<evidence type="ECO:0000313" key="3">
    <source>
        <dbReference type="Proteomes" id="UP000323380"/>
    </source>
</evidence>
<dbReference type="Proteomes" id="UP000323380">
    <property type="component" value="Unassembled WGS sequence"/>
</dbReference>
<reference evidence="2 3" key="1">
    <citation type="submission" date="2019-08" db="EMBL/GenBank/DDBJ databases">
        <title>Actinomadura sp. nov. CYP1-5 isolated from mountain soil.</title>
        <authorList>
            <person name="Songsumanus A."/>
            <person name="Kuncharoen N."/>
            <person name="Kudo T."/>
            <person name="Yuki M."/>
            <person name="Igarashi Y."/>
            <person name="Tanasupawat S."/>
        </authorList>
    </citation>
    <scope>NUCLEOTIDE SEQUENCE [LARGE SCALE GENOMIC DNA]</scope>
    <source>
        <strain evidence="2 3">JCM 14158</strain>
    </source>
</reference>
<name>A0A5D0NZT7_9ACTN</name>
<gene>
    <name evidence="2" type="ORF">FXF69_10830</name>
</gene>
<feature type="region of interest" description="Disordered" evidence="1">
    <location>
        <begin position="111"/>
        <end position="144"/>
    </location>
</feature>
<sequence length="144" mass="15418">MDLVALSEAAAALVAAGATGAAQTAGEQATTGMLQRIRSVFRGDARATESLEEAASTGDETAVQELAESLRWYARRDEEFAAELERWAGGHVQQVTQNVIAARDAYTAGRDQTVTNYHGTHQQGTDKQGTRQQDVHRRGASDDG</sequence>
<organism evidence="2 3">
    <name type="scientific">Actinomadura chibensis</name>
    <dbReference type="NCBI Taxonomy" id="392828"/>
    <lineage>
        <taxon>Bacteria</taxon>
        <taxon>Bacillati</taxon>
        <taxon>Actinomycetota</taxon>
        <taxon>Actinomycetes</taxon>
        <taxon>Streptosporangiales</taxon>
        <taxon>Thermomonosporaceae</taxon>
        <taxon>Actinomadura</taxon>
    </lineage>
</organism>
<accession>A0A5D0NZT7</accession>
<comment type="caution">
    <text evidence="2">The sequence shown here is derived from an EMBL/GenBank/DDBJ whole genome shotgun (WGS) entry which is preliminary data.</text>
</comment>
<evidence type="ECO:0000256" key="1">
    <source>
        <dbReference type="SAM" id="MobiDB-lite"/>
    </source>
</evidence>
<feature type="compositionally biased region" description="Polar residues" evidence="1">
    <location>
        <begin position="111"/>
        <end position="132"/>
    </location>
</feature>